<evidence type="ECO:0000313" key="4">
    <source>
        <dbReference type="Proteomes" id="UP000326921"/>
    </source>
</evidence>
<sequence>MASIDKFKELKSLIDGLEGDADKFFSKGNSAAGTRIRKGLQDIKTLSQSLRLGIQDLKNKK</sequence>
<evidence type="ECO:0000256" key="2">
    <source>
        <dbReference type="ARBA" id="ARBA00008424"/>
    </source>
</evidence>
<keyword evidence="4" id="KW-1185">Reference proteome</keyword>
<accession>A0A5Q0QCQ1</accession>
<dbReference type="Pfam" id="PF07432">
    <property type="entry name" value="Hc1"/>
    <property type="match status" value="1"/>
</dbReference>
<dbReference type="KEGG" id="sphe:GFH32_13880"/>
<comment type="function">
    <text evidence="1">Might have a role analogous to that of eukaryotic histone proteins.</text>
</comment>
<gene>
    <name evidence="3" type="ORF">GFH32_13880</name>
</gene>
<dbReference type="AlphaFoldDB" id="A0A5Q0QCQ1"/>
<evidence type="ECO:0000256" key="1">
    <source>
        <dbReference type="ARBA" id="ARBA00002333"/>
    </source>
</evidence>
<protein>
    <submittedName>
        <fullName evidence="3">Histone H1</fullName>
    </submittedName>
</protein>
<dbReference type="Proteomes" id="UP000326921">
    <property type="component" value="Chromosome"/>
</dbReference>
<comment type="similarity">
    <text evidence="2">Belongs to the histone H1/H5 family. HCT subfamily.</text>
</comment>
<dbReference type="EMBL" id="CP045652">
    <property type="protein sequence ID" value="QGA27333.1"/>
    <property type="molecule type" value="Genomic_DNA"/>
</dbReference>
<evidence type="ECO:0000313" key="3">
    <source>
        <dbReference type="EMBL" id="QGA27333.1"/>
    </source>
</evidence>
<dbReference type="InterPro" id="IPR010886">
    <property type="entry name" value="Hc1"/>
</dbReference>
<dbReference type="GO" id="GO:0030527">
    <property type="term" value="F:structural constituent of chromatin"/>
    <property type="evidence" value="ECO:0007669"/>
    <property type="project" value="InterPro"/>
</dbReference>
<dbReference type="GO" id="GO:0003677">
    <property type="term" value="F:DNA binding"/>
    <property type="evidence" value="ECO:0007669"/>
    <property type="project" value="InterPro"/>
</dbReference>
<organism evidence="3 4">
    <name type="scientific">Sphingobacterium zhuxiongii</name>
    <dbReference type="NCBI Taxonomy" id="2662364"/>
    <lineage>
        <taxon>Bacteria</taxon>
        <taxon>Pseudomonadati</taxon>
        <taxon>Bacteroidota</taxon>
        <taxon>Sphingobacteriia</taxon>
        <taxon>Sphingobacteriales</taxon>
        <taxon>Sphingobacteriaceae</taxon>
        <taxon>Sphingobacterium</taxon>
    </lineage>
</organism>
<proteinExistence type="inferred from homology"/>
<dbReference type="RefSeq" id="WP_153512171.1">
    <property type="nucleotide sequence ID" value="NZ_CP045652.1"/>
</dbReference>
<name>A0A5Q0QCQ1_9SPHI</name>
<reference evidence="3 4" key="1">
    <citation type="submission" date="2019-10" db="EMBL/GenBank/DDBJ databases">
        <authorList>
            <person name="Dong K."/>
        </authorList>
    </citation>
    <scope>NUCLEOTIDE SEQUENCE [LARGE SCALE GENOMIC DNA]</scope>
    <source>
        <strain evidence="4">dk4302</strain>
    </source>
</reference>